<keyword evidence="1" id="KW-0963">Cytoplasm</keyword>
<evidence type="ECO:0000256" key="5">
    <source>
        <dbReference type="SAM" id="MobiDB-lite"/>
    </source>
</evidence>
<dbReference type="PANTHER" id="PTHR33823:SF2">
    <property type="entry name" value="RNA POLYMERASE-BINDING TRANSCRIPTION FACTOR DKSA"/>
    <property type="match status" value="1"/>
</dbReference>
<dbReference type="PROSITE" id="PS51128">
    <property type="entry name" value="ZF_DKSA_2"/>
    <property type="match status" value="1"/>
</dbReference>
<gene>
    <name evidence="8" type="ORF">MNBD_NITROSPIRAE03-1659</name>
</gene>
<evidence type="ECO:0000256" key="2">
    <source>
        <dbReference type="ARBA" id="ARBA00022723"/>
    </source>
</evidence>
<keyword evidence="4" id="KW-0862">Zinc</keyword>
<dbReference type="EMBL" id="UOGI01000292">
    <property type="protein sequence ID" value="VAX34308.1"/>
    <property type="molecule type" value="Genomic_DNA"/>
</dbReference>
<dbReference type="NCBIfam" id="TIGR02420">
    <property type="entry name" value="dksA"/>
    <property type="match status" value="1"/>
</dbReference>
<feature type="domain" description="DnaK suppressor protein DksA N-terminal" evidence="7">
    <location>
        <begin position="40"/>
        <end position="105"/>
    </location>
</feature>
<dbReference type="InterPro" id="IPR037187">
    <property type="entry name" value="DnaK_N"/>
</dbReference>
<organism evidence="8">
    <name type="scientific">hydrothermal vent metagenome</name>
    <dbReference type="NCBI Taxonomy" id="652676"/>
    <lineage>
        <taxon>unclassified sequences</taxon>
        <taxon>metagenomes</taxon>
        <taxon>ecological metagenomes</taxon>
    </lineage>
</organism>
<dbReference type="InterPro" id="IPR000962">
    <property type="entry name" value="Znf_DskA_TraR"/>
</dbReference>
<dbReference type="AlphaFoldDB" id="A0A3B1DEA2"/>
<dbReference type="InterPro" id="IPR012784">
    <property type="entry name" value="DksA_RNA_pol-bd"/>
</dbReference>
<evidence type="ECO:0000256" key="3">
    <source>
        <dbReference type="ARBA" id="ARBA00022771"/>
    </source>
</evidence>
<dbReference type="InterPro" id="IPR020458">
    <property type="entry name" value="Znf_DskA_TraR_CS"/>
</dbReference>
<evidence type="ECO:0000256" key="4">
    <source>
        <dbReference type="ARBA" id="ARBA00022833"/>
    </source>
</evidence>
<dbReference type="Gene3D" id="1.20.120.910">
    <property type="entry name" value="DksA, coiled-coil domain"/>
    <property type="match status" value="1"/>
</dbReference>
<feature type="region of interest" description="Disordered" evidence="5">
    <location>
        <begin position="1"/>
        <end position="32"/>
    </location>
</feature>
<accession>A0A3B1DEA2</accession>
<name>A0A3B1DEA2_9ZZZZ</name>
<feature type="domain" description="Zinc finger DksA/TraR C4-type" evidence="6">
    <location>
        <begin position="108"/>
        <end position="142"/>
    </location>
</feature>
<evidence type="ECO:0000259" key="6">
    <source>
        <dbReference type="Pfam" id="PF01258"/>
    </source>
</evidence>
<evidence type="ECO:0000256" key="1">
    <source>
        <dbReference type="ARBA" id="ARBA00022490"/>
    </source>
</evidence>
<dbReference type="PROSITE" id="PS01102">
    <property type="entry name" value="ZF_DKSA_1"/>
    <property type="match status" value="1"/>
</dbReference>
<dbReference type="GO" id="GO:0008270">
    <property type="term" value="F:zinc ion binding"/>
    <property type="evidence" value="ECO:0007669"/>
    <property type="project" value="UniProtKB-KW"/>
</dbReference>
<keyword evidence="3" id="KW-0863">Zinc-finger</keyword>
<dbReference type="SUPFAM" id="SSF109635">
    <property type="entry name" value="DnaK suppressor protein DksA, alpha-hairpin domain"/>
    <property type="match status" value="1"/>
</dbReference>
<evidence type="ECO:0000313" key="8">
    <source>
        <dbReference type="EMBL" id="VAX34308.1"/>
    </source>
</evidence>
<dbReference type="PANTHER" id="PTHR33823">
    <property type="entry name" value="RNA POLYMERASE-BINDING TRANSCRIPTION FACTOR DKSA-RELATED"/>
    <property type="match status" value="1"/>
</dbReference>
<protein>
    <submittedName>
        <fullName evidence="8">RNA polymerase-binding transcription factor DksA</fullName>
    </submittedName>
</protein>
<dbReference type="InterPro" id="IPR048489">
    <property type="entry name" value="DksA_N"/>
</dbReference>
<sequence length="150" mass="17192">MPEKKKQNKSGTTTPAKKKKCKKASTEKEVSERQRRILEIKKTLVQQKEQLLQEAGSALNTLPDENAFPDMGDQATAEIDRNFMLRLRGREQRLLKKIELALERIDNGTYGVCDICGCEIGIRRLEVRPVTTMCIECKTEQEEEEKVIEP</sequence>
<reference evidence="8" key="1">
    <citation type="submission" date="2018-06" db="EMBL/GenBank/DDBJ databases">
        <authorList>
            <person name="Zhirakovskaya E."/>
        </authorList>
    </citation>
    <scope>NUCLEOTIDE SEQUENCE</scope>
</reference>
<dbReference type="SUPFAM" id="SSF57716">
    <property type="entry name" value="Glucocorticoid receptor-like (DNA-binding domain)"/>
    <property type="match status" value="1"/>
</dbReference>
<keyword evidence="2" id="KW-0479">Metal-binding</keyword>
<evidence type="ECO:0000259" key="7">
    <source>
        <dbReference type="Pfam" id="PF21157"/>
    </source>
</evidence>
<dbReference type="Pfam" id="PF01258">
    <property type="entry name" value="zf-dskA_traR"/>
    <property type="match status" value="1"/>
</dbReference>
<proteinExistence type="predicted"/>
<dbReference type="Pfam" id="PF21157">
    <property type="entry name" value="DksA_N"/>
    <property type="match status" value="1"/>
</dbReference>